<evidence type="ECO:0000256" key="2">
    <source>
        <dbReference type="ARBA" id="ARBA00022723"/>
    </source>
</evidence>
<dbReference type="FunFam" id="2.60.120.1040:FF:000001">
    <property type="entry name" value="Zinc finger protein ZPR1"/>
    <property type="match status" value="1"/>
</dbReference>
<dbReference type="FunFam" id="2.20.25.420:FF:000003">
    <property type="entry name" value="zinc finger protein ZPR1"/>
    <property type="match status" value="1"/>
</dbReference>
<dbReference type="Gene3D" id="2.20.25.420">
    <property type="entry name" value="ZPR1, zinc finger domain"/>
    <property type="match status" value="2"/>
</dbReference>
<dbReference type="GeneID" id="105268563"/>
<evidence type="ECO:0000256" key="1">
    <source>
        <dbReference type="ARBA" id="ARBA00008354"/>
    </source>
</evidence>
<dbReference type="SMART" id="SM00709">
    <property type="entry name" value="Zpr1"/>
    <property type="match status" value="2"/>
</dbReference>
<dbReference type="Gene3D" id="2.60.120.1040">
    <property type="entry name" value="ZPR1, A/B domain"/>
    <property type="match status" value="2"/>
</dbReference>
<dbReference type="Pfam" id="PF03367">
    <property type="entry name" value="Zn_ribbon_ZPR1"/>
    <property type="match status" value="2"/>
</dbReference>
<gene>
    <name evidence="9" type="primary">Zpr1</name>
</gene>
<dbReference type="InterPro" id="IPR004457">
    <property type="entry name" value="Znf_ZPR1"/>
</dbReference>
<dbReference type="GO" id="GO:0005634">
    <property type="term" value="C:nucleus"/>
    <property type="evidence" value="ECO:0007669"/>
    <property type="project" value="TreeGrafter"/>
</dbReference>
<evidence type="ECO:0000313" key="8">
    <source>
        <dbReference type="Proteomes" id="UP000694866"/>
    </source>
</evidence>
<evidence type="ECO:0000256" key="5">
    <source>
        <dbReference type="ARBA" id="ARBA00022833"/>
    </source>
</evidence>
<dbReference type="RefSeq" id="XP_011306531.1">
    <property type="nucleotide sequence ID" value="XM_011308229.1"/>
</dbReference>
<dbReference type="InterPro" id="IPR042452">
    <property type="entry name" value="ZPR1_Znf1/2"/>
</dbReference>
<dbReference type="FunFam" id="2.20.25.420:FF:000001">
    <property type="entry name" value="Zinc finger protein ZPR1"/>
    <property type="match status" value="1"/>
</dbReference>
<evidence type="ECO:0000256" key="3">
    <source>
        <dbReference type="ARBA" id="ARBA00022737"/>
    </source>
</evidence>
<keyword evidence="4" id="KW-0863">Zinc-finger</keyword>
<protein>
    <recommendedName>
        <fullName evidence="6">Zinc finger protein ZPR1</fullName>
    </recommendedName>
</protein>
<dbReference type="Proteomes" id="UP000694866">
    <property type="component" value="Unplaced"/>
</dbReference>
<keyword evidence="5" id="KW-0862">Zinc</keyword>
<evidence type="ECO:0000256" key="4">
    <source>
        <dbReference type="ARBA" id="ARBA00022771"/>
    </source>
</evidence>
<proteinExistence type="inferred from homology"/>
<dbReference type="PANTHER" id="PTHR10876:SF0">
    <property type="entry name" value="ZINC FINGER PROTEIN ZPR1"/>
    <property type="match status" value="1"/>
</dbReference>
<dbReference type="Pfam" id="PF22794">
    <property type="entry name" value="jr-ZPR1"/>
    <property type="match status" value="2"/>
</dbReference>
<name>A0A9R1TCA0_9HYME</name>
<evidence type="ECO:0000313" key="9">
    <source>
        <dbReference type="RefSeq" id="XP_011306531.1"/>
    </source>
</evidence>
<dbReference type="AlphaFoldDB" id="A0A9R1TCA0"/>
<feature type="domain" description="Zinc finger ZPR1-type" evidence="7">
    <location>
        <begin position="252"/>
        <end position="411"/>
    </location>
</feature>
<reference evidence="9" key="1">
    <citation type="submission" date="2025-08" db="UniProtKB">
        <authorList>
            <consortium name="RefSeq"/>
        </authorList>
    </citation>
    <scope>IDENTIFICATION</scope>
    <source>
        <strain evidence="9">USDA-PBARC FA_bdor</strain>
        <tissue evidence="9">Whole organism</tissue>
    </source>
</reference>
<dbReference type="CTD" id="8882"/>
<organism evidence="8 9">
    <name type="scientific">Fopius arisanus</name>
    <dbReference type="NCBI Taxonomy" id="64838"/>
    <lineage>
        <taxon>Eukaryota</taxon>
        <taxon>Metazoa</taxon>
        <taxon>Ecdysozoa</taxon>
        <taxon>Arthropoda</taxon>
        <taxon>Hexapoda</taxon>
        <taxon>Insecta</taxon>
        <taxon>Pterygota</taxon>
        <taxon>Neoptera</taxon>
        <taxon>Endopterygota</taxon>
        <taxon>Hymenoptera</taxon>
        <taxon>Apocrita</taxon>
        <taxon>Ichneumonoidea</taxon>
        <taxon>Braconidae</taxon>
        <taxon>Opiinae</taxon>
        <taxon>Fopius</taxon>
    </lineage>
</organism>
<evidence type="ECO:0000259" key="7">
    <source>
        <dbReference type="SMART" id="SM00709"/>
    </source>
</evidence>
<dbReference type="OrthoDB" id="308464at2759"/>
<dbReference type="KEGG" id="fas:105268563"/>
<dbReference type="InterPro" id="IPR040141">
    <property type="entry name" value="ZPR1"/>
</dbReference>
<comment type="similarity">
    <text evidence="1">Belongs to the ZPR1 family.</text>
</comment>
<dbReference type="GO" id="GO:0008270">
    <property type="term" value="F:zinc ion binding"/>
    <property type="evidence" value="ECO:0007669"/>
    <property type="project" value="UniProtKB-KW"/>
</dbReference>
<keyword evidence="2" id="KW-0479">Metal-binding</keyword>
<keyword evidence="8" id="KW-1185">Reference proteome</keyword>
<dbReference type="GO" id="GO:0048731">
    <property type="term" value="P:system development"/>
    <property type="evidence" value="ECO:0007669"/>
    <property type="project" value="UniProtKB-ARBA"/>
</dbReference>
<dbReference type="PANTHER" id="PTHR10876">
    <property type="entry name" value="ZINC FINGER PROTEIN ZPR1"/>
    <property type="match status" value="1"/>
</dbReference>
<dbReference type="InterPro" id="IPR056180">
    <property type="entry name" value="ZPR1_jr_dom"/>
</dbReference>
<evidence type="ECO:0000256" key="6">
    <source>
        <dbReference type="ARBA" id="ARBA00074960"/>
    </source>
</evidence>
<accession>A0A9R1TCA0</accession>
<dbReference type="InterPro" id="IPR042451">
    <property type="entry name" value="ZPR1_A/B_dom"/>
</dbReference>
<dbReference type="NCBIfam" id="TIGR00310">
    <property type="entry name" value="ZPR1_znf"/>
    <property type="match status" value="2"/>
</dbReference>
<sequence>MPKSEIKESKQIASGSIFQDLKTFDADHPPVTTIESLCMNCGKNGLTRLLLTKIPHYKDIILMSFQCENCGFENNEIQNGGKINEKGIRIKLEVVNERDLNRQVVKSDYTSIKIPKLNFEIPSQSQKGEITTIEGIIDRSVMGLEQDQSRRKQENPKTAADIELFISQLLSLKSVDEPFTIIFEDITGETHVENVNEFQRDRQCSITHFVRSEMENKMLGIFQENNDELLKPMEPESYTLEDLEGEILKFPTNCPKCNAPCSTNMKMTNIPHFKEVVIMATTCDECGHKTNEVKSGSGIEPEGIRIQVQVTGTEDFSRDVLKSETCSMEIPELELEVGPNALGGRFTTIEGLLTATKEQLLSSASFCGDSVDETVKKRMDEFISKLDQVLNGIHSITIILDDPAGNSYIQSLSDNGCDGKLTITKYQRTFQQNEELGINDMKVENYDTN</sequence>
<feature type="domain" description="Zinc finger ZPR1-type" evidence="7">
    <location>
        <begin position="36"/>
        <end position="194"/>
    </location>
</feature>
<keyword evidence="3" id="KW-0677">Repeat</keyword>